<protein>
    <submittedName>
        <fullName evidence="1">Uncharacterized protein</fullName>
    </submittedName>
</protein>
<dbReference type="InterPro" id="IPR055598">
    <property type="entry name" value="DUF7174"/>
</dbReference>
<accession>A0A9E7AE16</accession>
<proteinExistence type="predicted"/>
<evidence type="ECO:0000313" key="2">
    <source>
        <dbReference type="Proteomes" id="UP001058457"/>
    </source>
</evidence>
<dbReference type="Proteomes" id="UP001058457">
    <property type="component" value="Segment"/>
</dbReference>
<evidence type="ECO:0000313" key="1">
    <source>
        <dbReference type="EMBL" id="UOX39677.1"/>
    </source>
</evidence>
<organism evidence="1 2">
    <name type="scientific">Escherichia phage vB_EcoS_SCS31</name>
    <dbReference type="NCBI Taxonomy" id="2932865"/>
    <lineage>
        <taxon>Viruses</taxon>
        <taxon>Duplodnaviria</taxon>
        <taxon>Heunggongvirae</taxon>
        <taxon>Uroviricota</taxon>
        <taxon>Caudoviricetes</taxon>
        <taxon>Drexlerviridae</taxon>
        <taxon>Braunvirinae</taxon>
        <taxon>Guelphvirus</taxon>
        <taxon>Guelphvirus SCS31</taxon>
    </lineage>
</organism>
<dbReference type="EMBL" id="ON081052">
    <property type="protein sequence ID" value="UOX39677.1"/>
    <property type="molecule type" value="Genomic_DNA"/>
</dbReference>
<reference evidence="1" key="1">
    <citation type="submission" date="2022-03" db="EMBL/GenBank/DDBJ databases">
        <title>Complete genome analysis of the Escherichia phage vB_EcoS_SCS31.</title>
        <authorList>
            <person name="Alexyuk M.S."/>
            <person name="Bogoyavlenskiy A.P."/>
            <person name="Alexyuk P.G."/>
            <person name="Berezin V.E."/>
        </authorList>
    </citation>
    <scope>NUCLEOTIDE SEQUENCE</scope>
</reference>
<sequence>MQKVSLGEVVRYMVKKAINSESGEFVIPVSYIAAQVYGADPIVISKEDMEKGGVYDMTKLKSSYVANTSSRMPEVIERDFRAKISFVEELYDDSYQDCAKITMVKGAVRKGSRKASDRMKEQKIIEGFREKLLSVMPDLSHLEGNDIIIAVNAIKAMKEVIKEIK</sequence>
<keyword evidence="2" id="KW-1185">Reference proteome</keyword>
<name>A0A9E7AE16_9CAUD</name>
<dbReference type="Pfam" id="PF23796">
    <property type="entry name" value="DUF7174"/>
    <property type="match status" value="1"/>
</dbReference>